<dbReference type="GO" id="GO:0006753">
    <property type="term" value="P:nucleoside phosphate metabolic process"/>
    <property type="evidence" value="ECO:0007669"/>
    <property type="project" value="TreeGrafter"/>
</dbReference>
<dbReference type="InterPro" id="IPR000086">
    <property type="entry name" value="NUDIX_hydrolase_dom"/>
</dbReference>
<organism evidence="4 5">
    <name type="scientific">Culicoidibacter larvae</name>
    <dbReference type="NCBI Taxonomy" id="2579976"/>
    <lineage>
        <taxon>Bacteria</taxon>
        <taxon>Bacillati</taxon>
        <taxon>Bacillota</taxon>
        <taxon>Culicoidibacteria</taxon>
        <taxon>Culicoidibacterales</taxon>
        <taxon>Culicoidibacteraceae</taxon>
        <taxon>Culicoidibacter</taxon>
    </lineage>
</organism>
<dbReference type="EMBL" id="VBWP01000004">
    <property type="protein sequence ID" value="TLG74223.1"/>
    <property type="molecule type" value="Genomic_DNA"/>
</dbReference>
<dbReference type="InterPro" id="IPR015797">
    <property type="entry name" value="NUDIX_hydrolase-like_dom_sf"/>
</dbReference>
<dbReference type="PANTHER" id="PTHR11839">
    <property type="entry name" value="UDP/ADP-SUGAR PYROPHOSPHATASE"/>
    <property type="match status" value="1"/>
</dbReference>
<accession>A0A5R8QDZ3</accession>
<dbReference type="GO" id="GO:0019693">
    <property type="term" value="P:ribose phosphate metabolic process"/>
    <property type="evidence" value="ECO:0007669"/>
    <property type="project" value="TreeGrafter"/>
</dbReference>
<gene>
    <name evidence="4" type="ORF">FEZ08_05820</name>
</gene>
<dbReference type="Proteomes" id="UP000306912">
    <property type="component" value="Unassembled WGS sequence"/>
</dbReference>
<proteinExistence type="predicted"/>
<dbReference type="Pfam" id="PF00293">
    <property type="entry name" value="NUDIX"/>
    <property type="match status" value="1"/>
</dbReference>
<comment type="cofactor">
    <cofactor evidence="1">
        <name>Mg(2+)</name>
        <dbReference type="ChEBI" id="CHEBI:18420"/>
    </cofactor>
</comment>
<protein>
    <submittedName>
        <fullName evidence="4">NUDIX hydrolase</fullName>
    </submittedName>
</protein>
<dbReference type="Gene3D" id="3.90.79.10">
    <property type="entry name" value="Nucleoside Triphosphate Pyrophosphohydrolase"/>
    <property type="match status" value="1"/>
</dbReference>
<dbReference type="GO" id="GO:0016787">
    <property type="term" value="F:hydrolase activity"/>
    <property type="evidence" value="ECO:0007669"/>
    <property type="project" value="UniProtKB-KW"/>
</dbReference>
<dbReference type="AlphaFoldDB" id="A0A5R8QDZ3"/>
<dbReference type="CDD" id="cd03424">
    <property type="entry name" value="NUDIX_ADPRase_Nudt5_UGPPase_Nudt14"/>
    <property type="match status" value="1"/>
</dbReference>
<dbReference type="RefSeq" id="WP_138190775.1">
    <property type="nucleotide sequence ID" value="NZ_VBWP01000004.1"/>
</dbReference>
<keyword evidence="5" id="KW-1185">Reference proteome</keyword>
<feature type="domain" description="Nudix hydrolase" evidence="3">
    <location>
        <begin position="39"/>
        <end position="170"/>
    </location>
</feature>
<keyword evidence="2 4" id="KW-0378">Hydrolase</keyword>
<evidence type="ECO:0000256" key="1">
    <source>
        <dbReference type="ARBA" id="ARBA00001946"/>
    </source>
</evidence>
<evidence type="ECO:0000259" key="3">
    <source>
        <dbReference type="PROSITE" id="PS51462"/>
    </source>
</evidence>
<name>A0A5R8QDZ3_9FIRM</name>
<dbReference type="OrthoDB" id="9806150at2"/>
<comment type="caution">
    <text evidence="4">The sequence shown here is derived from an EMBL/GenBank/DDBJ whole genome shotgun (WGS) entry which is preliminary data.</text>
</comment>
<dbReference type="GO" id="GO:0005829">
    <property type="term" value="C:cytosol"/>
    <property type="evidence" value="ECO:0007669"/>
    <property type="project" value="TreeGrafter"/>
</dbReference>
<dbReference type="FunCoup" id="A0A5R8QDZ3">
    <property type="interactions" value="279"/>
</dbReference>
<evidence type="ECO:0000313" key="5">
    <source>
        <dbReference type="Proteomes" id="UP000306912"/>
    </source>
</evidence>
<dbReference type="PROSITE" id="PS51462">
    <property type="entry name" value="NUDIX"/>
    <property type="match status" value="1"/>
</dbReference>
<dbReference type="InParanoid" id="A0A5R8QDZ3"/>
<dbReference type="PANTHER" id="PTHR11839:SF18">
    <property type="entry name" value="NUDIX HYDROLASE DOMAIN-CONTAINING PROTEIN"/>
    <property type="match status" value="1"/>
</dbReference>
<dbReference type="SUPFAM" id="SSF55811">
    <property type="entry name" value="Nudix"/>
    <property type="match status" value="1"/>
</dbReference>
<reference evidence="4 5" key="1">
    <citation type="submission" date="2019-05" db="EMBL/GenBank/DDBJ databases">
        <title>Culicoidintestinum kansasii gen. nov., sp. nov. from the gastrointestinal tract of the biting midge, Culicoides sonorensis.</title>
        <authorList>
            <person name="Neupane S."/>
            <person name="Ghosh A."/>
            <person name="Gunther S."/>
            <person name="Martin K."/>
            <person name="Zurek L."/>
        </authorList>
    </citation>
    <scope>NUCLEOTIDE SEQUENCE [LARGE SCALE GENOMIC DNA]</scope>
    <source>
        <strain evidence="4 5">CS-1</strain>
    </source>
</reference>
<evidence type="ECO:0000313" key="4">
    <source>
        <dbReference type="EMBL" id="TLG74223.1"/>
    </source>
</evidence>
<sequence>MTLVETKIDSKPIYNGNIITVSVDTVMLPNGDKAEREVARHNGGVCVLAVTAENKVVLVKQFRYVTGEELFEIPAGKRDSKDEDPYSGAMRELEEETPYFAERLELLYRFYPAPGFCDEELHLYQAIGLQLGSTRELDDDEFIEVYEFTKEEVLELLNNDKIHDGKTIIALQYWLNKE</sequence>
<evidence type="ECO:0000256" key="2">
    <source>
        <dbReference type="ARBA" id="ARBA00022801"/>
    </source>
</evidence>
<dbReference type="FunFam" id="3.90.79.10:FF:000024">
    <property type="entry name" value="ADP-ribose pyrophosphatase"/>
    <property type="match status" value="1"/>
</dbReference>